<evidence type="ECO:0000313" key="2">
    <source>
        <dbReference type="Proteomes" id="UP001319121"/>
    </source>
</evidence>
<dbReference type="KEGG" id="fku:FGKAn22_15070"/>
<dbReference type="RefSeq" id="WP_281411862.1">
    <property type="nucleotide sequence ID" value="NZ_AP019536.1"/>
</dbReference>
<dbReference type="AlphaFoldDB" id="A0AAN1VZV1"/>
<reference evidence="1 2" key="1">
    <citation type="submission" date="2019-03" db="EMBL/GenBank/DDBJ databases">
        <title>Complete genome sequence of Ferrigenium kumadai strain An22, a microaerophilic iron-oxidizing bacterium isolated from a paddy field soil.</title>
        <authorList>
            <person name="Watanabe T."/>
            <person name="Asakawa S."/>
        </authorList>
    </citation>
    <scope>NUCLEOTIDE SEQUENCE [LARGE SCALE GENOMIC DNA]</scope>
    <source>
        <strain evidence="1 2">An22</strain>
    </source>
</reference>
<protein>
    <submittedName>
        <fullName evidence="1">Uncharacterized protein</fullName>
    </submittedName>
</protein>
<evidence type="ECO:0000313" key="1">
    <source>
        <dbReference type="EMBL" id="BBI99814.1"/>
    </source>
</evidence>
<sequence>MLEILVYYHDVLRYSVLGDWDRVRDLQQQGFYVKVKVPANTRR</sequence>
<name>A0AAN1VZV1_9PROT</name>
<keyword evidence="2" id="KW-1185">Reference proteome</keyword>
<proteinExistence type="predicted"/>
<gene>
    <name evidence="1" type="ORF">FGKAn22_15070</name>
</gene>
<accession>A0AAN1VZV1</accession>
<organism evidence="1 2">
    <name type="scientific">Ferrigenium kumadai</name>
    <dbReference type="NCBI Taxonomy" id="1682490"/>
    <lineage>
        <taxon>Bacteria</taxon>
        <taxon>Pseudomonadati</taxon>
        <taxon>Pseudomonadota</taxon>
        <taxon>Betaproteobacteria</taxon>
        <taxon>Nitrosomonadales</taxon>
        <taxon>Gallionellaceae</taxon>
        <taxon>Ferrigenium</taxon>
    </lineage>
</organism>
<dbReference type="EMBL" id="AP019536">
    <property type="protein sequence ID" value="BBI99814.1"/>
    <property type="molecule type" value="Genomic_DNA"/>
</dbReference>
<dbReference type="Proteomes" id="UP001319121">
    <property type="component" value="Chromosome"/>
</dbReference>